<keyword evidence="26" id="KW-1185">Reference proteome</keyword>
<dbReference type="InterPro" id="IPR001480">
    <property type="entry name" value="Bulb-type_lectin_dom"/>
</dbReference>
<dbReference type="PROSITE" id="PS50927">
    <property type="entry name" value="BULB_LECTIN"/>
    <property type="match status" value="1"/>
</dbReference>
<dbReference type="InterPro" id="IPR009072">
    <property type="entry name" value="Histone-fold"/>
</dbReference>
<feature type="compositionally biased region" description="Basic and acidic residues" evidence="21">
    <location>
        <begin position="28"/>
        <end position="86"/>
    </location>
</feature>
<dbReference type="InterPro" id="IPR017441">
    <property type="entry name" value="Protein_kinase_ATP_BS"/>
</dbReference>
<evidence type="ECO:0000256" key="19">
    <source>
        <dbReference type="ARBA" id="ARBA00048679"/>
    </source>
</evidence>
<keyword evidence="9" id="KW-0430">Lectin</keyword>
<keyword evidence="7 22" id="KW-0812">Transmembrane</keyword>
<comment type="catalytic activity">
    <reaction evidence="19">
        <text>L-seryl-[protein] + ATP = O-phospho-L-seryl-[protein] + ADP + H(+)</text>
        <dbReference type="Rhea" id="RHEA:17989"/>
        <dbReference type="Rhea" id="RHEA-COMP:9863"/>
        <dbReference type="Rhea" id="RHEA-COMP:11604"/>
        <dbReference type="ChEBI" id="CHEBI:15378"/>
        <dbReference type="ChEBI" id="CHEBI:29999"/>
        <dbReference type="ChEBI" id="CHEBI:30616"/>
        <dbReference type="ChEBI" id="CHEBI:83421"/>
        <dbReference type="ChEBI" id="CHEBI:456216"/>
        <dbReference type="EC" id="2.7.11.1"/>
    </reaction>
</comment>
<feature type="compositionally biased region" description="Low complexity" evidence="21">
    <location>
        <begin position="182"/>
        <end position="191"/>
    </location>
</feature>
<dbReference type="Gene3D" id="1.10.510.10">
    <property type="entry name" value="Transferase(Phosphotransferase) domain 1"/>
    <property type="match status" value="1"/>
</dbReference>
<dbReference type="PANTHER" id="PTHR47974">
    <property type="entry name" value="OS07G0415500 PROTEIN"/>
    <property type="match status" value="1"/>
</dbReference>
<evidence type="ECO:0000259" key="23">
    <source>
        <dbReference type="PROSITE" id="PS50011"/>
    </source>
</evidence>
<keyword evidence="4" id="KW-0723">Serine/threonine-protein kinase</keyword>
<keyword evidence="17" id="KW-0325">Glycoprotein</keyword>
<evidence type="ECO:0000256" key="8">
    <source>
        <dbReference type="ARBA" id="ARBA00022729"/>
    </source>
</evidence>
<feature type="compositionally biased region" description="Low complexity" evidence="21">
    <location>
        <begin position="257"/>
        <end position="269"/>
    </location>
</feature>
<dbReference type="AlphaFoldDB" id="A0A9R0SPI6"/>
<dbReference type="InterPro" id="IPR003958">
    <property type="entry name" value="CBFA_NFYB_domain"/>
</dbReference>
<evidence type="ECO:0000256" key="16">
    <source>
        <dbReference type="ARBA" id="ARBA00023170"/>
    </source>
</evidence>
<keyword evidence="11" id="KW-0418">Kinase</keyword>
<dbReference type="EC" id="2.7.11.1" evidence="2"/>
<comment type="catalytic activity">
    <reaction evidence="18">
        <text>L-threonyl-[protein] + ATP = O-phospho-L-threonyl-[protein] + ADP + H(+)</text>
        <dbReference type="Rhea" id="RHEA:46608"/>
        <dbReference type="Rhea" id="RHEA-COMP:11060"/>
        <dbReference type="Rhea" id="RHEA-COMP:11605"/>
        <dbReference type="ChEBI" id="CHEBI:15378"/>
        <dbReference type="ChEBI" id="CHEBI:30013"/>
        <dbReference type="ChEBI" id="CHEBI:30616"/>
        <dbReference type="ChEBI" id="CHEBI:61977"/>
        <dbReference type="ChEBI" id="CHEBI:456216"/>
        <dbReference type="EC" id="2.7.11.1"/>
    </reaction>
</comment>
<dbReference type="InterPro" id="IPR036426">
    <property type="entry name" value="Bulb-type_lectin_dom_sf"/>
</dbReference>
<evidence type="ECO:0000313" key="26">
    <source>
        <dbReference type="Proteomes" id="UP000324705"/>
    </source>
</evidence>
<dbReference type="GO" id="GO:0046982">
    <property type="term" value="F:protein heterodimerization activity"/>
    <property type="evidence" value="ECO:0007669"/>
    <property type="project" value="InterPro"/>
</dbReference>
<feature type="compositionally biased region" description="Basic and acidic residues" evidence="21">
    <location>
        <begin position="138"/>
        <end position="151"/>
    </location>
</feature>
<accession>A0A9R0SPI6</accession>
<evidence type="ECO:0000313" key="25">
    <source>
        <dbReference type="EMBL" id="VAH96626.1"/>
    </source>
</evidence>
<keyword evidence="10 20" id="KW-0547">Nucleotide-binding</keyword>
<feature type="transmembrane region" description="Helical" evidence="22">
    <location>
        <begin position="630"/>
        <end position="652"/>
    </location>
</feature>
<dbReference type="InterPro" id="IPR011009">
    <property type="entry name" value="Kinase-like_dom_sf"/>
</dbReference>
<dbReference type="InterPro" id="IPR000719">
    <property type="entry name" value="Prot_kinase_dom"/>
</dbReference>
<keyword evidence="6" id="KW-0808">Transferase</keyword>
<evidence type="ECO:0000256" key="10">
    <source>
        <dbReference type="ARBA" id="ARBA00022741"/>
    </source>
</evidence>
<evidence type="ECO:0000256" key="17">
    <source>
        <dbReference type="ARBA" id="ARBA00023180"/>
    </source>
</evidence>
<dbReference type="CDD" id="cd14066">
    <property type="entry name" value="STKc_IRAK"/>
    <property type="match status" value="1"/>
</dbReference>
<evidence type="ECO:0000256" key="1">
    <source>
        <dbReference type="ARBA" id="ARBA00004251"/>
    </source>
</evidence>
<keyword evidence="8" id="KW-0732">Signal</keyword>
<dbReference type="GO" id="GO:0005886">
    <property type="term" value="C:plasma membrane"/>
    <property type="evidence" value="ECO:0007669"/>
    <property type="project" value="UniProtKB-SubCell"/>
</dbReference>
<proteinExistence type="predicted"/>
<dbReference type="PANTHER" id="PTHR47974:SF19">
    <property type="entry name" value="RECEPTOR-LIKE SERINE_THREONINE-PROTEIN KINASE"/>
    <property type="match status" value="1"/>
</dbReference>
<evidence type="ECO:0000256" key="13">
    <source>
        <dbReference type="ARBA" id="ARBA00022989"/>
    </source>
</evidence>
<feature type="compositionally biased region" description="Basic and acidic residues" evidence="21">
    <location>
        <begin position="193"/>
        <end position="211"/>
    </location>
</feature>
<evidence type="ECO:0000256" key="20">
    <source>
        <dbReference type="PROSITE-ProRule" id="PRU10141"/>
    </source>
</evidence>
<dbReference type="Gene3D" id="3.30.200.20">
    <property type="entry name" value="Phosphorylase Kinase, domain 1"/>
    <property type="match status" value="1"/>
</dbReference>
<sequence>MGEKGATPKKQGKGEKEKAKAATPKKKEKGDKAAAPEKKEKGDKAAAPEKKGKGEKAAAPEKKEKGEKVATKKKEKGEKGGKEKMGDTAATPKKKEKKGGEAAEPGSGSGKQEPSGEAGKPKPKPTPKKAKQQASDGAAKETPSKRKRDDAGEPQPQKSAKSAKKVDEATPTKKKQASSGGAEKATTPTKTPQKKEAKSAKKSPGKAEKATPTKKQQASGGPEKATPSKRKHGDLESPKAAKSGQNGSSPAKKQKGKAAGAAPVAAEPGTCSFPMARVRLLMRDKDATIRSNNETVFLVNKASELFLEVFAKDAHQNALKERKKSITYENLSTAVCNEKRYKFLSGKDRLSNKQSSKFAYATDTLLPGQFLSGNQTLLSKNGAFKLGFDCLFPPCGYDSTFGIWYIKSSACRPLLVWSPLGDSTNCYPVYSSFGFTTYGNLELDCIPVSGGIIPGWSSYPYSSEVINSTTTSLLTVLLDNGNLVIRDPVKSSLVIWQSFDNPIGTLLPGGWLGFNRNTSNNIFLIPHASVIYWDYNYGLVLAMNPNQGGGFIVEQIDEYVSNKEDYHEIYHGTFPSWMGIHQDGGNFLLFSDARVYVQLNNGGTMTAAKLGECGSVLWSAHAPHIHKIQIVISTVIVVLTLVLTGLVLLRIIQKKSFMDRPVNSNSSLTIFSNAQIKKATGNFSVKLGEGGFGCVFKGTLQGSSVVAVKKLKEFGQGEKQFRAEVQTIGMIQHINVVRLFGFCAEGSKRLLVYEYMENGSLSSHLFSKSPAALGWEVRYRIALGTARGLAYLHEGCTDCIIHCDMKPDNVLLDADFCPKVADFGLAKLLGRDFSRALTTMRGTIGYLAPEWISGLPITHKADAYSYGMMLLEIVSGRRNAEKIKQGRFTYFPIFAAVKVNEGDVMCLLDSRLEDDVDVDVEQLIRACRTACWCIQDAEDHRPMMGQVVQMLEGVLDVQVPPVPRSLQNWVEKPHCSALRYQN</sequence>
<evidence type="ECO:0000256" key="14">
    <source>
        <dbReference type="ARBA" id="ARBA00023136"/>
    </source>
</evidence>
<dbReference type="PROSITE" id="PS00108">
    <property type="entry name" value="PROTEIN_KINASE_ST"/>
    <property type="match status" value="1"/>
</dbReference>
<evidence type="ECO:0000256" key="18">
    <source>
        <dbReference type="ARBA" id="ARBA00047899"/>
    </source>
</evidence>
<organism evidence="25 26">
    <name type="scientific">Triticum turgidum subsp. durum</name>
    <name type="common">Durum wheat</name>
    <name type="synonym">Triticum durum</name>
    <dbReference type="NCBI Taxonomy" id="4567"/>
    <lineage>
        <taxon>Eukaryota</taxon>
        <taxon>Viridiplantae</taxon>
        <taxon>Streptophyta</taxon>
        <taxon>Embryophyta</taxon>
        <taxon>Tracheophyta</taxon>
        <taxon>Spermatophyta</taxon>
        <taxon>Magnoliopsida</taxon>
        <taxon>Liliopsida</taxon>
        <taxon>Poales</taxon>
        <taxon>Poaceae</taxon>
        <taxon>BOP clade</taxon>
        <taxon>Pooideae</taxon>
        <taxon>Triticodae</taxon>
        <taxon>Triticeae</taxon>
        <taxon>Triticinae</taxon>
        <taxon>Triticum</taxon>
    </lineage>
</organism>
<dbReference type="SUPFAM" id="SSF47113">
    <property type="entry name" value="Histone-fold"/>
    <property type="match status" value="1"/>
</dbReference>
<name>A0A9R0SPI6_TRITD</name>
<evidence type="ECO:0000256" key="9">
    <source>
        <dbReference type="ARBA" id="ARBA00022734"/>
    </source>
</evidence>
<dbReference type="Pfam" id="PF00808">
    <property type="entry name" value="CBFD_NFYB_HMF"/>
    <property type="match status" value="1"/>
</dbReference>
<dbReference type="SMART" id="SM00108">
    <property type="entry name" value="B_lectin"/>
    <property type="match status" value="1"/>
</dbReference>
<dbReference type="GO" id="GO:0005524">
    <property type="term" value="F:ATP binding"/>
    <property type="evidence" value="ECO:0007669"/>
    <property type="project" value="UniProtKB-UniRule"/>
</dbReference>
<feature type="compositionally biased region" description="Basic residues" evidence="21">
    <location>
        <begin position="121"/>
        <end position="131"/>
    </location>
</feature>
<dbReference type="SUPFAM" id="SSF51110">
    <property type="entry name" value="alpha-D-mannose-specific plant lectins"/>
    <property type="match status" value="1"/>
</dbReference>
<dbReference type="GO" id="GO:0004674">
    <property type="term" value="F:protein serine/threonine kinase activity"/>
    <property type="evidence" value="ECO:0007669"/>
    <property type="project" value="UniProtKB-KW"/>
</dbReference>
<feature type="binding site" evidence="20">
    <location>
        <position position="710"/>
    </location>
    <ligand>
        <name>ATP</name>
        <dbReference type="ChEBI" id="CHEBI:30616"/>
    </ligand>
</feature>
<feature type="region of interest" description="Disordered" evidence="21">
    <location>
        <begin position="1"/>
        <end position="269"/>
    </location>
</feature>
<keyword evidence="5" id="KW-0597">Phosphoprotein</keyword>
<feature type="domain" description="Bulb-type lectin" evidence="24">
    <location>
        <begin position="362"/>
        <end position="498"/>
    </location>
</feature>
<evidence type="ECO:0000256" key="7">
    <source>
        <dbReference type="ARBA" id="ARBA00022692"/>
    </source>
</evidence>
<gene>
    <name evidence="25" type="ORF">TRITD_4Av1G211320</name>
</gene>
<dbReference type="PROSITE" id="PS50011">
    <property type="entry name" value="PROTEIN_KINASE_DOM"/>
    <property type="match status" value="1"/>
</dbReference>
<dbReference type="EMBL" id="LT934117">
    <property type="protein sequence ID" value="VAH96626.1"/>
    <property type="molecule type" value="Genomic_DNA"/>
</dbReference>
<evidence type="ECO:0000256" key="12">
    <source>
        <dbReference type="ARBA" id="ARBA00022840"/>
    </source>
</evidence>
<dbReference type="SMART" id="SM00220">
    <property type="entry name" value="S_TKc"/>
    <property type="match status" value="1"/>
</dbReference>
<evidence type="ECO:0000256" key="5">
    <source>
        <dbReference type="ARBA" id="ARBA00022553"/>
    </source>
</evidence>
<dbReference type="PROSITE" id="PS00107">
    <property type="entry name" value="PROTEIN_KINASE_ATP"/>
    <property type="match status" value="1"/>
</dbReference>
<evidence type="ECO:0000256" key="2">
    <source>
        <dbReference type="ARBA" id="ARBA00012513"/>
    </source>
</evidence>
<evidence type="ECO:0000256" key="6">
    <source>
        <dbReference type="ARBA" id="ARBA00022679"/>
    </source>
</evidence>
<dbReference type="Pfam" id="PF00069">
    <property type="entry name" value="Pkinase"/>
    <property type="match status" value="1"/>
</dbReference>
<evidence type="ECO:0000259" key="24">
    <source>
        <dbReference type="PROSITE" id="PS50927"/>
    </source>
</evidence>
<comment type="subcellular location">
    <subcellularLocation>
        <location evidence="1">Cell membrane</location>
        <topology evidence="1">Single-pass type I membrane protein</topology>
    </subcellularLocation>
</comment>
<dbReference type="Gramene" id="TRITD4Av1G211320.1">
    <property type="protein sequence ID" value="TRITD4Av1G211320.1"/>
    <property type="gene ID" value="TRITD4Av1G211320"/>
</dbReference>
<keyword evidence="13 22" id="KW-1133">Transmembrane helix</keyword>
<dbReference type="SUPFAM" id="SSF56112">
    <property type="entry name" value="Protein kinase-like (PK-like)"/>
    <property type="match status" value="1"/>
</dbReference>
<keyword evidence="12 20" id="KW-0067">ATP-binding</keyword>
<evidence type="ECO:0000256" key="4">
    <source>
        <dbReference type="ARBA" id="ARBA00022527"/>
    </source>
</evidence>
<keyword evidence="15" id="KW-1015">Disulfide bond</keyword>
<evidence type="ECO:0000256" key="3">
    <source>
        <dbReference type="ARBA" id="ARBA00022475"/>
    </source>
</evidence>
<evidence type="ECO:0000256" key="21">
    <source>
        <dbReference type="SAM" id="MobiDB-lite"/>
    </source>
</evidence>
<evidence type="ECO:0000256" key="15">
    <source>
        <dbReference type="ARBA" id="ARBA00023157"/>
    </source>
</evidence>
<keyword evidence="14 22" id="KW-0472">Membrane</keyword>
<dbReference type="Gene3D" id="1.10.20.10">
    <property type="entry name" value="Histone, subunit A"/>
    <property type="match status" value="1"/>
</dbReference>
<dbReference type="GO" id="GO:0030246">
    <property type="term" value="F:carbohydrate binding"/>
    <property type="evidence" value="ECO:0007669"/>
    <property type="project" value="UniProtKB-KW"/>
</dbReference>
<protein>
    <recommendedName>
        <fullName evidence="2">non-specific serine/threonine protein kinase</fullName>
        <ecNumber evidence="2">2.7.11.1</ecNumber>
    </recommendedName>
</protein>
<dbReference type="FunFam" id="3.30.200.20:FF:000370">
    <property type="entry name" value="Receptor-like protein kinase 4"/>
    <property type="match status" value="1"/>
</dbReference>
<dbReference type="FunFam" id="1.10.510.10:FF:000227">
    <property type="entry name" value="Serine/threonine-protein kinase"/>
    <property type="match status" value="1"/>
</dbReference>
<dbReference type="Proteomes" id="UP000324705">
    <property type="component" value="Chromosome 4A"/>
</dbReference>
<keyword evidence="3" id="KW-1003">Cell membrane</keyword>
<dbReference type="Gene3D" id="2.90.10.10">
    <property type="entry name" value="Bulb-type lectin domain"/>
    <property type="match status" value="1"/>
</dbReference>
<feature type="domain" description="Protein kinase" evidence="23">
    <location>
        <begin position="681"/>
        <end position="955"/>
    </location>
</feature>
<dbReference type="InterPro" id="IPR008271">
    <property type="entry name" value="Ser/Thr_kinase_AS"/>
</dbReference>
<dbReference type="Pfam" id="PF01453">
    <property type="entry name" value="B_lectin"/>
    <property type="match status" value="1"/>
</dbReference>
<evidence type="ECO:0000256" key="22">
    <source>
        <dbReference type="SAM" id="Phobius"/>
    </source>
</evidence>
<keyword evidence="16" id="KW-0675">Receptor</keyword>
<reference evidence="25 26" key="1">
    <citation type="submission" date="2017-09" db="EMBL/GenBank/DDBJ databases">
        <authorList>
            <consortium name="International Durum Wheat Genome Sequencing Consortium (IDWGSC)"/>
            <person name="Milanesi L."/>
        </authorList>
    </citation>
    <scope>NUCLEOTIDE SEQUENCE [LARGE SCALE GENOMIC DNA]</scope>
    <source>
        <strain evidence="26">cv. Svevo</strain>
    </source>
</reference>
<evidence type="ECO:0000256" key="11">
    <source>
        <dbReference type="ARBA" id="ARBA00022777"/>
    </source>
</evidence>
<dbReference type="GO" id="GO:0051707">
    <property type="term" value="P:response to other organism"/>
    <property type="evidence" value="ECO:0007669"/>
    <property type="project" value="UniProtKB-ARBA"/>
</dbReference>